<proteinExistence type="predicted"/>
<feature type="region of interest" description="Disordered" evidence="1">
    <location>
        <begin position="24"/>
        <end position="108"/>
    </location>
</feature>
<keyword evidence="3" id="KW-1185">Reference proteome</keyword>
<evidence type="ECO:0000256" key="1">
    <source>
        <dbReference type="SAM" id="MobiDB-lite"/>
    </source>
</evidence>
<protein>
    <submittedName>
        <fullName evidence="2">Uncharacterized protein</fullName>
    </submittedName>
</protein>
<feature type="compositionally biased region" description="Basic and acidic residues" evidence="1">
    <location>
        <begin position="31"/>
        <end position="69"/>
    </location>
</feature>
<reference evidence="2 3" key="1">
    <citation type="submission" date="2019-11" db="EMBL/GenBank/DDBJ databases">
        <title>Whole genome sequence of Oryza granulata.</title>
        <authorList>
            <person name="Li W."/>
        </authorList>
    </citation>
    <scope>NUCLEOTIDE SEQUENCE [LARGE SCALE GENOMIC DNA]</scope>
    <source>
        <strain evidence="3">cv. Menghai</strain>
        <tissue evidence="2">Leaf</tissue>
    </source>
</reference>
<organism evidence="2 3">
    <name type="scientific">Oryza meyeriana var. granulata</name>
    <dbReference type="NCBI Taxonomy" id="110450"/>
    <lineage>
        <taxon>Eukaryota</taxon>
        <taxon>Viridiplantae</taxon>
        <taxon>Streptophyta</taxon>
        <taxon>Embryophyta</taxon>
        <taxon>Tracheophyta</taxon>
        <taxon>Spermatophyta</taxon>
        <taxon>Magnoliopsida</taxon>
        <taxon>Liliopsida</taxon>
        <taxon>Poales</taxon>
        <taxon>Poaceae</taxon>
        <taxon>BOP clade</taxon>
        <taxon>Oryzoideae</taxon>
        <taxon>Oryzeae</taxon>
        <taxon>Oryzinae</taxon>
        <taxon>Oryza</taxon>
        <taxon>Oryza meyeriana</taxon>
    </lineage>
</organism>
<comment type="caution">
    <text evidence="2">The sequence shown here is derived from an EMBL/GenBank/DDBJ whole genome shotgun (WGS) entry which is preliminary data.</text>
</comment>
<accession>A0A6G1BKH7</accession>
<evidence type="ECO:0000313" key="2">
    <source>
        <dbReference type="EMBL" id="KAF0888301.1"/>
    </source>
</evidence>
<dbReference type="Proteomes" id="UP000479710">
    <property type="component" value="Unassembled WGS sequence"/>
</dbReference>
<dbReference type="AlphaFoldDB" id="A0A6G1BKH7"/>
<dbReference type="EMBL" id="SPHZ02000012">
    <property type="protein sequence ID" value="KAF0888301.1"/>
    <property type="molecule type" value="Genomic_DNA"/>
</dbReference>
<gene>
    <name evidence="2" type="ORF">E2562_013744</name>
</gene>
<name>A0A6G1BKH7_9ORYZ</name>
<feature type="compositionally biased region" description="Basic and acidic residues" evidence="1">
    <location>
        <begin position="90"/>
        <end position="108"/>
    </location>
</feature>
<sequence length="108" mass="11359">MTRPCEGVSPRDSGDHGEWVQWLGSTIGSKDGGRWREAVGGGERKGEGRGDDHDGIGLREERDTGEHPEGINAMGSTVGSPAKGIYGGDGVRDPVDGAEESSKVLERV</sequence>
<evidence type="ECO:0000313" key="3">
    <source>
        <dbReference type="Proteomes" id="UP000479710"/>
    </source>
</evidence>